<proteinExistence type="predicted"/>
<dbReference type="AlphaFoldDB" id="A0A087UD74"/>
<protein>
    <submittedName>
        <fullName evidence="1">Uncharacterized protein</fullName>
    </submittedName>
</protein>
<accession>A0A087UD74</accession>
<dbReference type="EMBL" id="KK119294">
    <property type="protein sequence ID" value="KFM75313.1"/>
    <property type="molecule type" value="Genomic_DNA"/>
</dbReference>
<keyword evidence="2" id="KW-1185">Reference proteome</keyword>
<reference evidence="1 2" key="1">
    <citation type="submission" date="2013-11" db="EMBL/GenBank/DDBJ databases">
        <title>Genome sequencing of Stegodyphus mimosarum.</title>
        <authorList>
            <person name="Bechsgaard J."/>
        </authorList>
    </citation>
    <scope>NUCLEOTIDE SEQUENCE [LARGE SCALE GENOMIC DNA]</scope>
</reference>
<dbReference type="Proteomes" id="UP000054359">
    <property type="component" value="Unassembled WGS sequence"/>
</dbReference>
<gene>
    <name evidence="1" type="ORF">X975_21896</name>
</gene>
<organism evidence="1 2">
    <name type="scientific">Stegodyphus mimosarum</name>
    <name type="common">African social velvet spider</name>
    <dbReference type="NCBI Taxonomy" id="407821"/>
    <lineage>
        <taxon>Eukaryota</taxon>
        <taxon>Metazoa</taxon>
        <taxon>Ecdysozoa</taxon>
        <taxon>Arthropoda</taxon>
        <taxon>Chelicerata</taxon>
        <taxon>Arachnida</taxon>
        <taxon>Araneae</taxon>
        <taxon>Araneomorphae</taxon>
        <taxon>Entelegynae</taxon>
        <taxon>Eresoidea</taxon>
        <taxon>Eresidae</taxon>
        <taxon>Stegodyphus</taxon>
    </lineage>
</organism>
<feature type="non-terminal residue" evidence="1">
    <location>
        <position position="141"/>
    </location>
</feature>
<name>A0A087UD74_STEMI</name>
<evidence type="ECO:0000313" key="1">
    <source>
        <dbReference type="EMBL" id="KFM75313.1"/>
    </source>
</evidence>
<evidence type="ECO:0000313" key="2">
    <source>
        <dbReference type="Proteomes" id="UP000054359"/>
    </source>
</evidence>
<dbReference type="OrthoDB" id="8300692at2759"/>
<sequence>MDQQVLSNFKKLYTIALFQKCFEVIENASLTLIEFWNDHFNILICLTSLIKPHQSKKNVSLGKSMGLDVDGADLDKLVEEHSEELTTDEFKELHKEQQQEVVEKLSLEEEGTEDEAFSSSKIEEVKTLKKITLIKQRVGTQ</sequence>